<sequence>MDSKLFSFRKNEEGAALITMVLMILLVTALLMMALNISGIESNLASTNRRTTQGLQAAEAGIQIANQVIEDTLELNAVPTNPPNPSTTRNYPATIVFDCSNSPTIGDTGLHDFVEELRSGGGLLANDSASGDTTYDCAAPPIAPTADPAAGETRGPDLVVTALGHTMQIDIDLEGTANLPGSELEEFGIAYHKKVSGAGCGSGTLYYIDVVSVGPLNTRSNVGSAYYKC</sequence>
<protein>
    <recommendedName>
        <fullName evidence="4">Type 4 fimbrial biogenesis protein PilX N-terminal domain-containing protein</fullName>
    </recommendedName>
</protein>
<keyword evidence="1" id="KW-0472">Membrane</keyword>
<organism evidence="2 3">
    <name type="scientific">Candidatus Manganitrophus noduliformans</name>
    <dbReference type="NCBI Taxonomy" id="2606439"/>
    <lineage>
        <taxon>Bacteria</taxon>
        <taxon>Pseudomonadati</taxon>
        <taxon>Nitrospirota</taxon>
        <taxon>Nitrospiria</taxon>
        <taxon>Candidatus Troglogloeales</taxon>
        <taxon>Candidatus Manganitrophaceae</taxon>
        <taxon>Candidatus Manganitrophus</taxon>
    </lineage>
</organism>
<evidence type="ECO:0000313" key="3">
    <source>
        <dbReference type="Proteomes" id="UP000534783"/>
    </source>
</evidence>
<keyword evidence="1" id="KW-0812">Transmembrane</keyword>
<dbReference type="AlphaFoldDB" id="A0A7X6DRK8"/>
<dbReference type="EMBL" id="VTOW01000003">
    <property type="protein sequence ID" value="NKE72059.1"/>
    <property type="molecule type" value="Genomic_DNA"/>
</dbReference>
<evidence type="ECO:0000313" key="2">
    <source>
        <dbReference type="EMBL" id="NKE72059.1"/>
    </source>
</evidence>
<name>A0A7X6DRK8_9BACT</name>
<evidence type="ECO:0008006" key="4">
    <source>
        <dbReference type="Google" id="ProtNLM"/>
    </source>
</evidence>
<proteinExistence type="predicted"/>
<gene>
    <name evidence="2" type="ORF">MNODULE_15020</name>
</gene>
<dbReference type="RefSeq" id="WP_168061384.1">
    <property type="nucleotide sequence ID" value="NZ_VTOW01000003.1"/>
</dbReference>
<accession>A0A7X6DRK8</accession>
<dbReference type="Proteomes" id="UP000534783">
    <property type="component" value="Unassembled WGS sequence"/>
</dbReference>
<evidence type="ECO:0000256" key="1">
    <source>
        <dbReference type="SAM" id="Phobius"/>
    </source>
</evidence>
<keyword evidence="1" id="KW-1133">Transmembrane helix</keyword>
<reference evidence="2 3" key="1">
    <citation type="journal article" date="2020" name="Nature">
        <title>Bacterial chemolithoautotrophy via manganese oxidation.</title>
        <authorList>
            <person name="Yu H."/>
            <person name="Leadbetter J.R."/>
        </authorList>
    </citation>
    <scope>NUCLEOTIDE SEQUENCE [LARGE SCALE GENOMIC DNA]</scope>
    <source>
        <strain evidence="2 3">Mn-1</strain>
    </source>
</reference>
<comment type="caution">
    <text evidence="2">The sequence shown here is derived from an EMBL/GenBank/DDBJ whole genome shotgun (WGS) entry which is preliminary data.</text>
</comment>
<feature type="transmembrane region" description="Helical" evidence="1">
    <location>
        <begin position="15"/>
        <end position="40"/>
    </location>
</feature>
<keyword evidence="3" id="KW-1185">Reference proteome</keyword>